<evidence type="ECO:0000256" key="12">
    <source>
        <dbReference type="PIRSR" id="PIRSR001400-3"/>
    </source>
</evidence>
<dbReference type="InterPro" id="IPR029017">
    <property type="entry name" value="Enolase-like_N"/>
</dbReference>
<comment type="subcellular location">
    <subcellularLocation>
        <location evidence="10">Cytoplasm</location>
    </subcellularLocation>
    <subcellularLocation>
        <location evidence="10">Secreted</location>
    </subcellularLocation>
    <subcellularLocation>
        <location evidence="10">Cell surface</location>
    </subcellularLocation>
    <text evidence="10">Fractions of enolase are present in both the cytoplasm and on the cell surface.</text>
</comment>
<gene>
    <name evidence="10 15" type="primary">eno</name>
    <name evidence="15" type="ORF">QPJ95_19930</name>
</gene>
<comment type="similarity">
    <text evidence="2 10">Belongs to the enolase family.</text>
</comment>
<dbReference type="PRINTS" id="PR00148">
    <property type="entry name" value="ENOLASE"/>
</dbReference>
<evidence type="ECO:0000313" key="15">
    <source>
        <dbReference type="EMBL" id="WIY24756.1"/>
    </source>
</evidence>
<feature type="binding site" evidence="10">
    <location>
        <position position="341"/>
    </location>
    <ligand>
        <name>(2R)-2-phosphoglycerate</name>
        <dbReference type="ChEBI" id="CHEBI:58289"/>
    </ligand>
</feature>
<accession>A0A9Y2KZ93</accession>
<comment type="cofactor">
    <cofactor evidence="12">
        <name>Mg(2+)</name>
        <dbReference type="ChEBI" id="CHEBI:18420"/>
    </cofactor>
    <text evidence="12">Mg(2+) is required for catalysis and for stabilizing the dimer.</text>
</comment>
<feature type="domain" description="Enolase N-terminal" evidence="14">
    <location>
        <begin position="6"/>
        <end position="135"/>
    </location>
</feature>
<dbReference type="EC" id="4.2.1.11" evidence="3 10"/>
<comment type="function">
    <text evidence="9 10">Catalyzes the reversible conversion of 2-phosphoglycerate (2-PG) into phosphoenolpyruvate (PEP). It is essential for the degradation of carbohydrates via glycolysis.</text>
</comment>
<dbReference type="SMART" id="SM01192">
    <property type="entry name" value="Enolase_C"/>
    <property type="match status" value="1"/>
</dbReference>
<feature type="binding site" evidence="10">
    <location>
        <position position="167"/>
    </location>
    <ligand>
        <name>(2R)-2-phosphoglycerate</name>
        <dbReference type="ChEBI" id="CHEBI:58289"/>
    </ligand>
</feature>
<comment type="cofactor">
    <cofactor evidence="10">
        <name>Mg(2+)</name>
        <dbReference type="ChEBI" id="CHEBI:18420"/>
    </cofactor>
    <text evidence="10">Binds a second Mg(2+) ion via substrate during catalysis.</text>
</comment>
<keyword evidence="6 10" id="KW-0460">Magnesium</keyword>
<dbReference type="Pfam" id="PF00113">
    <property type="entry name" value="Enolase_C"/>
    <property type="match status" value="1"/>
</dbReference>
<keyword evidence="16" id="KW-1185">Reference proteome</keyword>
<dbReference type="NCBIfam" id="TIGR01060">
    <property type="entry name" value="eno"/>
    <property type="match status" value="1"/>
</dbReference>
<keyword evidence="5 10" id="KW-0964">Secreted</keyword>
<dbReference type="SFLD" id="SFLDG00178">
    <property type="entry name" value="enolase"/>
    <property type="match status" value="1"/>
</dbReference>
<protein>
    <recommendedName>
        <fullName evidence="4 10">Enolase</fullName>
        <ecNumber evidence="3 10">4.2.1.11</ecNumber>
    </recommendedName>
    <alternativeName>
        <fullName evidence="10">2-phospho-D-glycerate hydro-lyase</fullName>
    </alternativeName>
    <alternativeName>
        <fullName evidence="10">2-phosphoglycerate dehydratase</fullName>
    </alternativeName>
</protein>
<name>A0A9Y2KZ93_9RHOB</name>
<dbReference type="AlphaFoldDB" id="A0A9Y2KZ93"/>
<dbReference type="SUPFAM" id="SSF51604">
    <property type="entry name" value="Enolase C-terminal domain-like"/>
    <property type="match status" value="1"/>
</dbReference>
<organism evidence="15 16">
    <name type="scientific">Parasedimentitalea psychrophila</name>
    <dbReference type="NCBI Taxonomy" id="2997337"/>
    <lineage>
        <taxon>Bacteria</taxon>
        <taxon>Pseudomonadati</taxon>
        <taxon>Pseudomonadota</taxon>
        <taxon>Alphaproteobacteria</taxon>
        <taxon>Rhodobacterales</taxon>
        <taxon>Paracoccaceae</taxon>
        <taxon>Parasedimentitalea</taxon>
    </lineage>
</organism>
<keyword evidence="8 10" id="KW-0456">Lyase</keyword>
<proteinExistence type="inferred from homology"/>
<dbReference type="SFLD" id="SFLDF00002">
    <property type="entry name" value="enolase"/>
    <property type="match status" value="1"/>
</dbReference>
<dbReference type="SMART" id="SM01193">
    <property type="entry name" value="Enolase_N"/>
    <property type="match status" value="1"/>
</dbReference>
<dbReference type="GO" id="GO:0005576">
    <property type="term" value="C:extracellular region"/>
    <property type="evidence" value="ECO:0007669"/>
    <property type="project" value="UniProtKB-SubCell"/>
</dbReference>
<dbReference type="InterPro" id="IPR020811">
    <property type="entry name" value="Enolase_N"/>
</dbReference>
<dbReference type="GO" id="GO:0000287">
    <property type="term" value="F:magnesium ion binding"/>
    <property type="evidence" value="ECO:0007669"/>
    <property type="project" value="UniProtKB-UniRule"/>
</dbReference>
<dbReference type="InterPro" id="IPR000941">
    <property type="entry name" value="Enolase"/>
</dbReference>
<dbReference type="HAMAP" id="MF_00318">
    <property type="entry name" value="Enolase"/>
    <property type="match status" value="1"/>
</dbReference>
<dbReference type="KEGG" id="ppso:QPJ95_19930"/>
<feature type="domain" description="Enolase C-terminal TIM barrel" evidence="13">
    <location>
        <begin position="143"/>
        <end position="416"/>
    </location>
</feature>
<dbReference type="InterPro" id="IPR036849">
    <property type="entry name" value="Enolase-like_C_sf"/>
</dbReference>
<dbReference type="RefSeq" id="WP_270920353.1">
    <property type="nucleotide sequence ID" value="NZ_CP127247.1"/>
</dbReference>
<evidence type="ECO:0000256" key="7">
    <source>
        <dbReference type="ARBA" id="ARBA00023152"/>
    </source>
</evidence>
<evidence type="ECO:0000256" key="1">
    <source>
        <dbReference type="ARBA" id="ARBA00005031"/>
    </source>
</evidence>
<feature type="binding site" evidence="10">
    <location>
        <position position="371"/>
    </location>
    <ligand>
        <name>(2R)-2-phosphoglycerate</name>
        <dbReference type="ChEBI" id="CHEBI:58289"/>
    </ligand>
</feature>
<dbReference type="PANTHER" id="PTHR11902:SF1">
    <property type="entry name" value="ENOLASE"/>
    <property type="match status" value="1"/>
</dbReference>
<keyword evidence="7 10" id="KW-0324">Glycolysis</keyword>
<dbReference type="EMBL" id="CP127247">
    <property type="protein sequence ID" value="WIY24756.1"/>
    <property type="molecule type" value="Genomic_DNA"/>
</dbReference>
<evidence type="ECO:0000259" key="13">
    <source>
        <dbReference type="SMART" id="SM01192"/>
    </source>
</evidence>
<dbReference type="Gene3D" id="3.20.20.120">
    <property type="entry name" value="Enolase-like C-terminal domain"/>
    <property type="match status" value="1"/>
</dbReference>
<evidence type="ECO:0000256" key="10">
    <source>
        <dbReference type="HAMAP-Rule" id="MF_00318"/>
    </source>
</evidence>
<evidence type="ECO:0000259" key="14">
    <source>
        <dbReference type="SMART" id="SM01193"/>
    </source>
</evidence>
<dbReference type="PIRSF" id="PIRSF001400">
    <property type="entry name" value="Enolase"/>
    <property type="match status" value="1"/>
</dbReference>
<feature type="active site" description="Proton donor" evidence="10 11">
    <location>
        <position position="209"/>
    </location>
</feature>
<keyword evidence="10 12" id="KW-0479">Metal-binding</keyword>
<evidence type="ECO:0000256" key="3">
    <source>
        <dbReference type="ARBA" id="ARBA00012058"/>
    </source>
</evidence>
<evidence type="ECO:0000256" key="2">
    <source>
        <dbReference type="ARBA" id="ARBA00009604"/>
    </source>
</evidence>
<dbReference type="Gene3D" id="3.30.390.10">
    <property type="entry name" value="Enolase-like, N-terminal domain"/>
    <property type="match status" value="1"/>
</dbReference>
<dbReference type="GO" id="GO:0000015">
    <property type="term" value="C:phosphopyruvate hydratase complex"/>
    <property type="evidence" value="ECO:0007669"/>
    <property type="project" value="InterPro"/>
</dbReference>
<comment type="catalytic activity">
    <reaction evidence="10">
        <text>(2R)-2-phosphoglycerate = phosphoenolpyruvate + H2O</text>
        <dbReference type="Rhea" id="RHEA:10164"/>
        <dbReference type="ChEBI" id="CHEBI:15377"/>
        <dbReference type="ChEBI" id="CHEBI:58289"/>
        <dbReference type="ChEBI" id="CHEBI:58702"/>
        <dbReference type="EC" id="4.2.1.11"/>
    </reaction>
</comment>
<dbReference type="GO" id="GO:0004634">
    <property type="term" value="F:phosphopyruvate hydratase activity"/>
    <property type="evidence" value="ECO:0007669"/>
    <property type="project" value="UniProtKB-UniRule"/>
</dbReference>
<reference evidence="15 16" key="1">
    <citation type="submission" date="2023-06" db="EMBL/GenBank/DDBJ databases">
        <title>Parasedimentitalea psychrophila sp. nov., a psychrophilic bacterium isolated from deep-sea sediment.</title>
        <authorList>
            <person name="Li A."/>
        </authorList>
    </citation>
    <scope>NUCLEOTIDE SEQUENCE [LARGE SCALE GENOMIC DNA]</scope>
    <source>
        <strain evidence="15 16">QS115</strain>
    </source>
</reference>
<dbReference type="GO" id="GO:0006096">
    <property type="term" value="P:glycolytic process"/>
    <property type="evidence" value="ECO:0007669"/>
    <property type="project" value="UniProtKB-UniRule"/>
</dbReference>
<dbReference type="Proteomes" id="UP001238334">
    <property type="component" value="Chromosome"/>
</dbReference>
<dbReference type="SFLD" id="SFLDS00001">
    <property type="entry name" value="Enolase"/>
    <property type="match status" value="1"/>
</dbReference>
<sequence length="426" mass="45337">MADTTIASIKARQVWDSRGRPTVEAEVTLASGRSGRSIAPAGASRGKREAIDLRDGGTRLGGLGVNKAIDAVNRLVGPALTGMDAADQRAIDTALIALDGTAQKSTLGGNACVAVSGAVAWAASAELNMPLWQHLQQSFNVSAAGIPAPMIQIFGGGAHAGNRVDVQDFLVICNGATSFAEAAEWTAEIYIAAHAIMKKRGQIAGVCDEGGLWPDFDNNEVALGLTTQAISDAGLRPGTDVSLALDVAASEFWRDGRYHLALENRSLSTGEFIAELERWSNDYPIVSLEDPLGEDDTEGFVAITELLGDRMQIIGDDYLTTSAAQVEKAGHDKACNSVLLKSNQCGTISEVFDASQAARSFGWNTVMSGRSGETEDVTLSHLAVGFGADQIKVGSMTRSERTCKWNEVIRIEERNRSLDYWTFLTP</sequence>
<feature type="binding site" evidence="10 12">
    <location>
        <position position="316"/>
    </location>
    <ligand>
        <name>Mg(2+)</name>
        <dbReference type="ChEBI" id="CHEBI:18420"/>
    </ligand>
</feature>
<evidence type="ECO:0000256" key="11">
    <source>
        <dbReference type="PIRSR" id="PIRSR001400-1"/>
    </source>
</evidence>
<feature type="binding site" evidence="10">
    <location>
        <position position="392"/>
    </location>
    <ligand>
        <name>(2R)-2-phosphoglycerate</name>
        <dbReference type="ChEBI" id="CHEBI:58289"/>
    </ligand>
</feature>
<dbReference type="CDD" id="cd03313">
    <property type="entry name" value="enolase"/>
    <property type="match status" value="1"/>
</dbReference>
<dbReference type="Pfam" id="PF03952">
    <property type="entry name" value="Enolase_N"/>
    <property type="match status" value="1"/>
</dbReference>
<evidence type="ECO:0000313" key="16">
    <source>
        <dbReference type="Proteomes" id="UP001238334"/>
    </source>
</evidence>
<evidence type="ECO:0000256" key="8">
    <source>
        <dbReference type="ARBA" id="ARBA00023239"/>
    </source>
</evidence>
<evidence type="ECO:0000256" key="4">
    <source>
        <dbReference type="ARBA" id="ARBA00017068"/>
    </source>
</evidence>
<feature type="binding site" evidence="10 12">
    <location>
        <position position="289"/>
    </location>
    <ligand>
        <name>Mg(2+)</name>
        <dbReference type="ChEBI" id="CHEBI:18420"/>
    </ligand>
</feature>
<feature type="binding site" evidence="10">
    <location>
        <position position="370"/>
    </location>
    <ligand>
        <name>(2R)-2-phosphoglycerate</name>
        <dbReference type="ChEBI" id="CHEBI:58289"/>
    </ligand>
</feature>
<dbReference type="PANTHER" id="PTHR11902">
    <property type="entry name" value="ENOLASE"/>
    <property type="match status" value="1"/>
</dbReference>
<dbReference type="InterPro" id="IPR020810">
    <property type="entry name" value="Enolase_C"/>
</dbReference>
<comment type="pathway">
    <text evidence="1 10">Carbohydrate degradation; glycolysis; pyruvate from D-glyceraldehyde 3-phosphate: step 4/5.</text>
</comment>
<evidence type="ECO:0000256" key="5">
    <source>
        <dbReference type="ARBA" id="ARBA00022525"/>
    </source>
</evidence>
<keyword evidence="10" id="KW-0963">Cytoplasm</keyword>
<feature type="active site" description="Proton acceptor" evidence="10 11">
    <location>
        <position position="341"/>
    </location>
</feature>
<feature type="binding site" evidence="10 12">
    <location>
        <position position="246"/>
    </location>
    <ligand>
        <name>Mg(2+)</name>
        <dbReference type="ChEBI" id="CHEBI:18420"/>
    </ligand>
</feature>
<evidence type="ECO:0000256" key="6">
    <source>
        <dbReference type="ARBA" id="ARBA00022842"/>
    </source>
</evidence>
<evidence type="ECO:0000256" key="9">
    <source>
        <dbReference type="ARBA" id="ARBA00045763"/>
    </source>
</evidence>
<dbReference type="SUPFAM" id="SSF54826">
    <property type="entry name" value="Enolase N-terminal domain-like"/>
    <property type="match status" value="1"/>
</dbReference>
<dbReference type="GO" id="GO:0009986">
    <property type="term" value="C:cell surface"/>
    <property type="evidence" value="ECO:0007669"/>
    <property type="project" value="UniProtKB-SubCell"/>
</dbReference>